<evidence type="ECO:0000313" key="4">
    <source>
        <dbReference type="Proteomes" id="UP000239763"/>
    </source>
</evidence>
<protein>
    <recommendedName>
        <fullName evidence="2">Lcl C-terminal domain-containing protein</fullName>
    </recommendedName>
</protein>
<keyword evidence="4" id="KW-1185">Reference proteome</keyword>
<dbReference type="Proteomes" id="UP000239763">
    <property type="component" value="Unassembled WGS sequence"/>
</dbReference>
<dbReference type="InterPro" id="IPR011460">
    <property type="entry name" value="Lcl_C"/>
</dbReference>
<dbReference type="SUPFAM" id="SSF49373">
    <property type="entry name" value="Invasin/intimin cell-adhesion fragments"/>
    <property type="match status" value="2"/>
</dbReference>
<keyword evidence="1" id="KW-0732">Signal</keyword>
<proteinExistence type="predicted"/>
<dbReference type="InterPro" id="IPR008964">
    <property type="entry name" value="Invasin/intimin_cell_adhesion"/>
</dbReference>
<dbReference type="RefSeq" id="WP_099166125.1">
    <property type="nucleotide sequence ID" value="NZ_JAAHTI010000004.1"/>
</dbReference>
<name>A0AA44VRY1_9VIBR</name>
<evidence type="ECO:0000256" key="1">
    <source>
        <dbReference type="SAM" id="SignalP"/>
    </source>
</evidence>
<evidence type="ECO:0000313" key="3">
    <source>
        <dbReference type="EMBL" id="PME28008.1"/>
    </source>
</evidence>
<dbReference type="InterPro" id="IPR013783">
    <property type="entry name" value="Ig-like_fold"/>
</dbReference>
<dbReference type="PROSITE" id="PS51257">
    <property type="entry name" value="PROKAR_LIPOPROTEIN"/>
    <property type="match status" value="1"/>
</dbReference>
<dbReference type="Pfam" id="PF07603">
    <property type="entry name" value="Lcl_C"/>
    <property type="match status" value="1"/>
</dbReference>
<gene>
    <name evidence="3" type="ORF">BCV38_23125</name>
</gene>
<dbReference type="Gene3D" id="2.60.40.10">
    <property type="entry name" value="Immunoglobulins"/>
    <property type="match status" value="2"/>
</dbReference>
<dbReference type="AlphaFoldDB" id="A0AA44VRY1"/>
<feature type="chain" id="PRO_5041281969" description="Lcl C-terminal domain-containing protein" evidence="1">
    <location>
        <begin position="24"/>
        <end position="864"/>
    </location>
</feature>
<accession>A0AA44VRY1</accession>
<reference evidence="3 4" key="1">
    <citation type="journal article" date="2018" name="Nature">
        <title>A major lineage of non-tailed dsDNA viruses as unrecognized killers of marine bacteria.</title>
        <authorList>
            <person name="Kauffman K.M."/>
            <person name="Hussain F.A."/>
            <person name="Yang J."/>
            <person name="Arevalo P."/>
            <person name="Brown J.M."/>
            <person name="Chang W.K."/>
            <person name="VanInsberghe D."/>
            <person name="Elsherbini J."/>
            <person name="Sharma R.S."/>
            <person name="Cutler M.B."/>
            <person name="Kelly L."/>
            <person name="Polz M.F."/>
        </authorList>
    </citation>
    <scope>NUCLEOTIDE SEQUENCE [LARGE SCALE GENOMIC DNA]</scope>
    <source>
        <strain evidence="3 4">10N.286.55.E1</strain>
    </source>
</reference>
<dbReference type="EMBL" id="MCSB01000019">
    <property type="protein sequence ID" value="PME28008.1"/>
    <property type="molecule type" value="Genomic_DNA"/>
</dbReference>
<evidence type="ECO:0000259" key="2">
    <source>
        <dbReference type="Pfam" id="PF07603"/>
    </source>
</evidence>
<sequence>MTITTIKLGGYFPLALLIASVLSGCGGEGSNGENVGASNNKQPNPQATVAPADATFSTGFSEHYLVDLSSKVYSSDGSGFVLTDVEVLSDNVNCQVDSMSDSGFVIDASASKACNYRYFVSPKAQGAMSQAAHEPTPMSAQSYSDSAPSSAVARVAVSSAPGDAIIETVISNVTLINTDVDTDLEKELASVGVTLGPGFVLTDISLPYGYASSANAASGNDHVIEYSPAPGFTGIDRILYTYEDTANDLVLMGVLDIAVAYEANEGFSIDDNIEYPNKVEVNTPTEIDMSDFIISDDGDDYQLVYVESFNATAIPKDPIDTSNKVIIFEASQSGYHYVSFAVSDHNGAYDMGLMRIDVFDPDQSAKWDGINFQLDYFLASPTSVDSLNDGIAYDTKVLDSYYTPAIGMASFNVPSAVDYCDTVGATLPTIEQLQQMKMAENPQVLHNWPVQLNYLAYDVAASNYEWFQLADGATGSGPVLAGETYYVTCVKQGVMNILPSSDTEAVANGIDIGNVFVQLKLGSEIRPNVAIEASVSGTSAILESDTVTTDINGIAEFKLTSFKAEIVTLTLDIDGITEDYQIAFIADETTAAVTSEVTVNNASYNSVEGNQVTATLTDQNNNVIEGYSVGFDVSTENHPDTGFAVTPLLVEESAQTDEFGEQKVRVTWDPQYQTPKTNMTFNVTSSYTTTDGMPSDSTSQVTFNGYVCGGQVGDDDKANAAGDCIKIAESNGKLYTGSPSVSFLQAIGYGGYSGTITESGTRGPSGGVFARLNHIQSVELCTQYNNIKLNGKSNWRLATKNELASLYDNYGDMFNVKGWAASYYYWSSTPNGSYYYGVSLHVGGVSSYFYRPSDQLYASCVSGS</sequence>
<feature type="signal peptide" evidence="1">
    <location>
        <begin position="1"/>
        <end position="23"/>
    </location>
</feature>
<organism evidence="3 4">
    <name type="scientific">Vibrio lentus</name>
    <dbReference type="NCBI Taxonomy" id="136468"/>
    <lineage>
        <taxon>Bacteria</taxon>
        <taxon>Pseudomonadati</taxon>
        <taxon>Pseudomonadota</taxon>
        <taxon>Gammaproteobacteria</taxon>
        <taxon>Vibrionales</taxon>
        <taxon>Vibrionaceae</taxon>
        <taxon>Vibrio</taxon>
    </lineage>
</organism>
<feature type="domain" description="Lcl C-terminal" evidence="2">
    <location>
        <begin position="774"/>
        <end position="861"/>
    </location>
</feature>
<comment type="caution">
    <text evidence="3">The sequence shown here is derived from an EMBL/GenBank/DDBJ whole genome shotgun (WGS) entry which is preliminary data.</text>
</comment>